<evidence type="ECO:0000256" key="2">
    <source>
        <dbReference type="ARBA" id="ARBA00010671"/>
    </source>
</evidence>
<dbReference type="InterPro" id="IPR015424">
    <property type="entry name" value="PyrdxlP-dep_Trfase"/>
</dbReference>
<dbReference type="EMBL" id="CP019717">
    <property type="protein sequence ID" value="QHZ49400.1"/>
    <property type="molecule type" value="Genomic_DNA"/>
</dbReference>
<evidence type="ECO:0000256" key="3">
    <source>
        <dbReference type="ARBA" id="ARBA00022793"/>
    </source>
</evidence>
<keyword evidence="3" id="KW-0210">Decarboxylase</keyword>
<dbReference type="Proteomes" id="UP000239833">
    <property type="component" value="Chromosome"/>
</dbReference>
<protein>
    <submittedName>
        <fullName evidence="8">Lysine decarboxylase-like protein</fullName>
    </submittedName>
</protein>
<dbReference type="SUPFAM" id="SSF53383">
    <property type="entry name" value="PLP-dependent transferases"/>
    <property type="match status" value="1"/>
</dbReference>
<organism evidence="8 10">
    <name type="scientific">Paenibacillus larvae subsp. larvae</name>
    <dbReference type="NCBI Taxonomy" id="147375"/>
    <lineage>
        <taxon>Bacteria</taxon>
        <taxon>Bacillati</taxon>
        <taxon>Bacillota</taxon>
        <taxon>Bacilli</taxon>
        <taxon>Bacillales</taxon>
        <taxon>Paenibacillaceae</taxon>
        <taxon>Paenibacillus</taxon>
    </lineage>
</organism>
<evidence type="ECO:0000259" key="7">
    <source>
        <dbReference type="Pfam" id="PF03711"/>
    </source>
</evidence>
<dbReference type="STRING" id="147375.BXP28_17865"/>
<dbReference type="PANTHER" id="PTHR43277">
    <property type="entry name" value="ARGININE DECARBOXYLASE"/>
    <property type="match status" value="1"/>
</dbReference>
<sequence length="489" mass="53950">MLPRHRAPLYEQMIQHADGNPASFHVPGHKSGRGAMNWQAPFYESILKIDYTEIPGLDDLHQPEGAIREAQELAADCFGAEETHFLVGGSTVGNLAMILSVCRRGDLLLVQRNAHKSIIHGLMLAGVRAVFLIPQWDQESGIAAGVRLEDVSSALCTYPEAKGLLITNPNYFGMGQQLKPIADLMHAHGKPLLVDEAHGAHYGFHPELPPSALSSGADAVVQSTHKMLTAMTMGAMLHVQGSLIDRSEIKRQLTILQSSSPSYPILASLDLARRQMHIQGEADIQKGMDTVRFFRKRMEELPRFEIVSPTVNSVFDTLDPFKITVSDRRGVMSGPEIQRNLESKGCYVELATPRQVLLLFTLASTQEEAARASNAFRRMESDFCINKEELKAQAANMMNNPHVSSISAPVVFDLHPNTERINQSRSVPIHQAAGLYSAEMVIPYPPGIPVLYPGELITTETARYLEELAVQGIRFHGSREATAGYLQVY</sequence>
<evidence type="ECO:0000256" key="5">
    <source>
        <dbReference type="ARBA" id="ARBA00023239"/>
    </source>
</evidence>
<dbReference type="RefSeq" id="WP_230460608.1">
    <property type="nucleotide sequence ID" value="NZ_CP019651.1"/>
</dbReference>
<keyword evidence="4" id="KW-0663">Pyridoxal phosphate</keyword>
<name>A0A2L1TUZ0_9BACL</name>
<feature type="domain" description="Orn/Lys/Arg decarboxylase C-terminal" evidence="7">
    <location>
        <begin position="422"/>
        <end position="484"/>
    </location>
</feature>
<dbReference type="InterPro" id="IPR036633">
    <property type="entry name" value="Prn/Lys/Arg_de-COase_C_sf"/>
</dbReference>
<dbReference type="CDD" id="cd00615">
    <property type="entry name" value="Orn_deC_like"/>
    <property type="match status" value="1"/>
</dbReference>
<reference evidence="10" key="1">
    <citation type="submission" date="2017-02" db="EMBL/GenBank/DDBJ databases">
        <title>Delineation of Paenibacillus larvae strains originating from foulbrood outbreaks.</title>
        <authorList>
            <person name="Beims H."/>
            <person name="Bunk B."/>
            <person name="Sproeer C."/>
            <person name="Mohr K.I."/>
            <person name="Pradella S."/>
            <person name="Guenther G."/>
            <person name="Rohde M."/>
            <person name="von der Ohe W."/>
            <person name="Steinert M."/>
        </authorList>
    </citation>
    <scope>NUCLEOTIDE SEQUENCE [LARGE SCALE GENOMIC DNA]</scope>
    <source>
        <strain evidence="10">Eric_III</strain>
    </source>
</reference>
<evidence type="ECO:0000313" key="9">
    <source>
        <dbReference type="EMBL" id="QHZ49400.1"/>
    </source>
</evidence>
<accession>A0A2L1TUZ0</accession>
<evidence type="ECO:0000313" key="11">
    <source>
        <dbReference type="Proteomes" id="UP000464330"/>
    </source>
</evidence>
<dbReference type="SUPFAM" id="SSF55904">
    <property type="entry name" value="Ornithine decarboxylase C-terminal domain"/>
    <property type="match status" value="1"/>
</dbReference>
<dbReference type="GeneID" id="64217060"/>
<accession>A0A6C0QLJ8</accession>
<evidence type="ECO:0000256" key="4">
    <source>
        <dbReference type="ARBA" id="ARBA00022898"/>
    </source>
</evidence>
<evidence type="ECO:0000313" key="10">
    <source>
        <dbReference type="Proteomes" id="UP000239833"/>
    </source>
</evidence>
<evidence type="ECO:0000313" key="8">
    <source>
        <dbReference type="EMBL" id="AVF24438.1"/>
    </source>
</evidence>
<evidence type="ECO:0000259" key="6">
    <source>
        <dbReference type="Pfam" id="PF01276"/>
    </source>
</evidence>
<dbReference type="Pfam" id="PF01276">
    <property type="entry name" value="OKR_DC_1"/>
    <property type="match status" value="1"/>
</dbReference>
<reference evidence="8 11" key="2">
    <citation type="journal article" date="2020" name="Int. J. Med. Microbiol.">
        <title>Discovery of Paenibacillus larvae ERIC V: Phenotypic and genomic comparison to genotypes ERIC I-IV reveal different inventories of virulence factors which correlate with epidemiological prevalences of American Foulbrood.</title>
        <authorList>
            <person name="Beims H."/>
            <person name="Bunk B."/>
            <person name="Erler S."/>
            <person name="Mohr K.I."/>
            <person name="Sproer C."/>
            <person name="Pradella S."/>
            <person name="Gunther G."/>
            <person name="Rohde M."/>
            <person name="von der Ohe W."/>
            <person name="Steinert M."/>
        </authorList>
    </citation>
    <scope>NUCLEOTIDE SEQUENCE</scope>
    <source>
        <strain evidence="8">Eric_III</strain>
        <strain evidence="9">Eric_V</strain>
    </source>
</reference>
<dbReference type="Gene3D" id="3.90.105.10">
    <property type="entry name" value="Molybdopterin biosynthesis moea protein, domain 2"/>
    <property type="match status" value="1"/>
</dbReference>
<dbReference type="EMBL" id="CP019655">
    <property type="protein sequence ID" value="AVF24438.1"/>
    <property type="molecule type" value="Genomic_DNA"/>
</dbReference>
<dbReference type="Gene3D" id="3.40.640.10">
    <property type="entry name" value="Type I PLP-dependent aspartate aminotransferase-like (Major domain)"/>
    <property type="match status" value="1"/>
</dbReference>
<dbReference type="PANTHER" id="PTHR43277:SF3">
    <property type="entry name" value="DECARBOXYLASE, PUTATIVE-RELATED"/>
    <property type="match status" value="1"/>
</dbReference>
<evidence type="ECO:0000256" key="1">
    <source>
        <dbReference type="ARBA" id="ARBA00001933"/>
    </source>
</evidence>
<gene>
    <name evidence="8" type="ORF">ERICIII_00177</name>
    <name evidence="9" type="ORF">ERICV_00172</name>
</gene>
<proteinExistence type="inferred from homology"/>
<dbReference type="Proteomes" id="UP000464330">
    <property type="component" value="Chromosome"/>
</dbReference>
<comment type="cofactor">
    <cofactor evidence="1">
        <name>pyridoxal 5'-phosphate</name>
        <dbReference type="ChEBI" id="CHEBI:597326"/>
    </cofactor>
</comment>
<accession>A0A8B6WY24</accession>
<dbReference type="Pfam" id="PF03711">
    <property type="entry name" value="OKR_DC_1_C"/>
    <property type="match status" value="1"/>
</dbReference>
<dbReference type="InterPro" id="IPR000310">
    <property type="entry name" value="Orn/Lys/Arg_deCO2ase_major_dom"/>
</dbReference>
<dbReference type="AlphaFoldDB" id="A0A2L1TUZ0"/>
<dbReference type="InterPro" id="IPR052357">
    <property type="entry name" value="Orn_Lys_Arg_decarboxylase-I"/>
</dbReference>
<dbReference type="GO" id="GO:0016831">
    <property type="term" value="F:carboxy-lyase activity"/>
    <property type="evidence" value="ECO:0007669"/>
    <property type="project" value="UniProtKB-KW"/>
</dbReference>
<dbReference type="InterPro" id="IPR008286">
    <property type="entry name" value="Prn/Lys/Arg_de-COase_C"/>
</dbReference>
<keyword evidence="5" id="KW-0456">Lyase</keyword>
<dbReference type="InterPro" id="IPR015421">
    <property type="entry name" value="PyrdxlP-dep_Trfase_major"/>
</dbReference>
<comment type="similarity">
    <text evidence="2">Belongs to the Orn/Lys/Arg decarboxylase class-I family.</text>
</comment>
<feature type="domain" description="Orn/Lys/Arg decarboxylases family 1 pyridoxal-P attachment site" evidence="6">
    <location>
        <begin position="8"/>
        <end position="367"/>
    </location>
</feature>